<dbReference type="STRING" id="1903179.BI347_08690"/>
<dbReference type="PANTHER" id="PTHR42756">
    <property type="entry name" value="TRANSCRIPTIONAL REGULATOR, MARR"/>
    <property type="match status" value="1"/>
</dbReference>
<reference evidence="7 8" key="1">
    <citation type="submission" date="2016-09" db="EMBL/GenBank/DDBJ databases">
        <title>Chromobacterium muskegensis sp. nov., an insecticidal bacterium isolated from Sphagnum bogs.</title>
        <authorList>
            <person name="Sparks M.E."/>
            <person name="Blackburn M.B."/>
            <person name="Gundersen-Rindal D.E."/>
            <person name="Mitchell A."/>
            <person name="Farrar R."/>
            <person name="Kuhar D."/>
        </authorList>
    </citation>
    <scope>NUCLEOTIDE SEQUENCE [LARGE SCALE GENOMIC DNA]</scope>
    <source>
        <strain evidence="6 8">14B-1</strain>
        <strain evidence="5 7">37-2</strain>
    </source>
</reference>
<dbReference type="Proteomes" id="UP000180280">
    <property type="component" value="Unassembled WGS sequence"/>
</dbReference>
<dbReference type="PROSITE" id="PS50995">
    <property type="entry name" value="HTH_MARR_2"/>
    <property type="match status" value="1"/>
</dbReference>
<dbReference type="SMART" id="SM00347">
    <property type="entry name" value="HTH_MARR"/>
    <property type="match status" value="1"/>
</dbReference>
<keyword evidence="8" id="KW-1185">Reference proteome</keyword>
<keyword evidence="1" id="KW-0805">Transcription regulation</keyword>
<accession>A0A1S1X225</accession>
<evidence type="ECO:0000313" key="5">
    <source>
        <dbReference type="EMBL" id="OHX13584.1"/>
    </source>
</evidence>
<keyword evidence="3" id="KW-0804">Transcription</keyword>
<name>A0A1S1X225_9NEIS</name>
<dbReference type="AlphaFoldDB" id="A0A1S1X225"/>
<evidence type="ECO:0000256" key="1">
    <source>
        <dbReference type="ARBA" id="ARBA00023015"/>
    </source>
</evidence>
<sequence>MCHDELMDKIDLILAQWRQARPDLDCASMAVIGRLGRLVSHLEKTLADNFARFGLKDGEFDVLATLRRAGDDGQLSPTELYTSLLLTSGAISKRLDRLEAAGWVLRQPHPDDRRAMRVQLTASGRALVDQALEAHLATQEAALAALAPEQRAQLAALLKQWLQGFPGETTG</sequence>
<dbReference type="PRINTS" id="PR00598">
    <property type="entry name" value="HTHMARR"/>
</dbReference>
<dbReference type="InterPro" id="IPR036388">
    <property type="entry name" value="WH-like_DNA-bd_sf"/>
</dbReference>
<dbReference type="Gene3D" id="1.10.10.10">
    <property type="entry name" value="Winged helix-like DNA-binding domain superfamily/Winged helix DNA-binding domain"/>
    <property type="match status" value="1"/>
</dbReference>
<dbReference type="EMBL" id="MKCS01000001">
    <property type="protein sequence ID" value="OHX13584.1"/>
    <property type="molecule type" value="Genomic_DNA"/>
</dbReference>
<dbReference type="Proteomes" id="UP000180088">
    <property type="component" value="Unassembled WGS sequence"/>
</dbReference>
<dbReference type="Pfam" id="PF12802">
    <property type="entry name" value="MarR_2"/>
    <property type="match status" value="1"/>
</dbReference>
<protein>
    <recommendedName>
        <fullName evidence="4">HTH marR-type domain-containing protein</fullName>
    </recommendedName>
</protein>
<dbReference type="GO" id="GO:0003677">
    <property type="term" value="F:DNA binding"/>
    <property type="evidence" value="ECO:0007669"/>
    <property type="project" value="UniProtKB-KW"/>
</dbReference>
<dbReference type="SUPFAM" id="SSF46785">
    <property type="entry name" value="Winged helix' DNA-binding domain"/>
    <property type="match status" value="1"/>
</dbReference>
<gene>
    <name evidence="6" type="ORF">BI344_05980</name>
    <name evidence="5" type="ORF">BI347_08690</name>
</gene>
<evidence type="ECO:0000259" key="4">
    <source>
        <dbReference type="PROSITE" id="PS50995"/>
    </source>
</evidence>
<dbReference type="RefSeq" id="WP_071111989.1">
    <property type="nucleotide sequence ID" value="NZ_MKCT01000001.1"/>
</dbReference>
<evidence type="ECO:0000313" key="6">
    <source>
        <dbReference type="EMBL" id="OHX22040.1"/>
    </source>
</evidence>
<proteinExistence type="predicted"/>
<dbReference type="InterPro" id="IPR023187">
    <property type="entry name" value="Tscrpt_reg_MarR-type_CS"/>
</dbReference>
<dbReference type="EMBL" id="MKCT01000001">
    <property type="protein sequence ID" value="OHX22040.1"/>
    <property type="molecule type" value="Genomic_DNA"/>
</dbReference>
<evidence type="ECO:0000256" key="2">
    <source>
        <dbReference type="ARBA" id="ARBA00023125"/>
    </source>
</evidence>
<evidence type="ECO:0000313" key="8">
    <source>
        <dbReference type="Proteomes" id="UP000180280"/>
    </source>
</evidence>
<dbReference type="OrthoDB" id="32523at2"/>
<organism evidence="5 7">
    <name type="scientific">Chromobacterium sphagni</name>
    <dbReference type="NCBI Taxonomy" id="1903179"/>
    <lineage>
        <taxon>Bacteria</taxon>
        <taxon>Pseudomonadati</taxon>
        <taxon>Pseudomonadota</taxon>
        <taxon>Betaproteobacteria</taxon>
        <taxon>Neisseriales</taxon>
        <taxon>Chromobacteriaceae</taxon>
        <taxon>Chromobacterium</taxon>
    </lineage>
</organism>
<dbReference type="InterPro" id="IPR036390">
    <property type="entry name" value="WH_DNA-bd_sf"/>
</dbReference>
<feature type="domain" description="HTH marR-type" evidence="4">
    <location>
        <begin position="28"/>
        <end position="163"/>
    </location>
</feature>
<keyword evidence="2" id="KW-0238">DNA-binding</keyword>
<evidence type="ECO:0000313" key="7">
    <source>
        <dbReference type="Proteomes" id="UP000180088"/>
    </source>
</evidence>
<dbReference type="GO" id="GO:0003700">
    <property type="term" value="F:DNA-binding transcription factor activity"/>
    <property type="evidence" value="ECO:0007669"/>
    <property type="project" value="InterPro"/>
</dbReference>
<comment type="caution">
    <text evidence="5">The sequence shown here is derived from an EMBL/GenBank/DDBJ whole genome shotgun (WGS) entry which is preliminary data.</text>
</comment>
<dbReference type="InterPro" id="IPR000835">
    <property type="entry name" value="HTH_MarR-typ"/>
</dbReference>
<dbReference type="PROSITE" id="PS01117">
    <property type="entry name" value="HTH_MARR_1"/>
    <property type="match status" value="1"/>
</dbReference>
<evidence type="ECO:0000256" key="3">
    <source>
        <dbReference type="ARBA" id="ARBA00023163"/>
    </source>
</evidence>
<dbReference type="PANTHER" id="PTHR42756:SF1">
    <property type="entry name" value="TRANSCRIPTIONAL REPRESSOR OF EMRAB OPERON"/>
    <property type="match status" value="1"/>
</dbReference>